<feature type="domain" description="F-box" evidence="1">
    <location>
        <begin position="77"/>
        <end position="123"/>
    </location>
</feature>
<gene>
    <name evidence="3" type="primary">LOC101236554</name>
</gene>
<name>A0ABM4C6H3_HYDVU</name>
<dbReference type="InterPro" id="IPR032675">
    <property type="entry name" value="LRR_dom_sf"/>
</dbReference>
<evidence type="ECO:0000313" key="3">
    <source>
        <dbReference type="RefSeq" id="XP_065657169.1"/>
    </source>
</evidence>
<keyword evidence="2" id="KW-1185">Reference proteome</keyword>
<dbReference type="SUPFAM" id="SSF81383">
    <property type="entry name" value="F-box domain"/>
    <property type="match status" value="1"/>
</dbReference>
<dbReference type="GeneID" id="101236554"/>
<dbReference type="GO" id="GO:0016301">
    <property type="term" value="F:kinase activity"/>
    <property type="evidence" value="ECO:0007669"/>
    <property type="project" value="UniProtKB-KW"/>
</dbReference>
<organism evidence="2 3">
    <name type="scientific">Hydra vulgaris</name>
    <name type="common">Hydra</name>
    <name type="synonym">Hydra attenuata</name>
    <dbReference type="NCBI Taxonomy" id="6087"/>
    <lineage>
        <taxon>Eukaryota</taxon>
        <taxon>Metazoa</taxon>
        <taxon>Cnidaria</taxon>
        <taxon>Hydrozoa</taxon>
        <taxon>Hydroidolina</taxon>
        <taxon>Anthoathecata</taxon>
        <taxon>Aplanulata</taxon>
        <taxon>Hydridae</taxon>
        <taxon>Hydra</taxon>
    </lineage>
</organism>
<keyword evidence="3" id="KW-0418">Kinase</keyword>
<dbReference type="Pfam" id="PF12937">
    <property type="entry name" value="F-box-like"/>
    <property type="match status" value="1"/>
</dbReference>
<dbReference type="SMART" id="SM00256">
    <property type="entry name" value="FBOX"/>
    <property type="match status" value="1"/>
</dbReference>
<dbReference type="InterPro" id="IPR001810">
    <property type="entry name" value="F-box_dom"/>
</dbReference>
<dbReference type="SUPFAM" id="SSF52047">
    <property type="entry name" value="RNI-like"/>
    <property type="match status" value="1"/>
</dbReference>
<proteinExistence type="predicted"/>
<evidence type="ECO:0000259" key="1">
    <source>
        <dbReference type="PROSITE" id="PS50181"/>
    </source>
</evidence>
<dbReference type="PANTHER" id="PTHR38926">
    <property type="entry name" value="F-BOX DOMAIN CONTAINING PROTEIN, EXPRESSED"/>
    <property type="match status" value="1"/>
</dbReference>
<dbReference type="InterPro" id="IPR036047">
    <property type="entry name" value="F-box-like_dom_sf"/>
</dbReference>
<dbReference type="Gene3D" id="3.80.10.10">
    <property type="entry name" value="Ribonuclease Inhibitor"/>
    <property type="match status" value="1"/>
</dbReference>
<dbReference type="PANTHER" id="PTHR38926:SF72">
    <property type="entry name" value="IM:7136021-RELATED"/>
    <property type="match status" value="1"/>
</dbReference>
<accession>A0ABM4C6H3</accession>
<dbReference type="RefSeq" id="XP_065657169.1">
    <property type="nucleotide sequence ID" value="XM_065801097.1"/>
</dbReference>
<sequence>MLAKKMAAIPHRWGGERKNSFFLSSKKTDTVVRNSEDDDDVDVEKCSTSTSWNVMKWDNKLRSSGESGVCKEQGEDISNFLLLSDEIIIRIFSYLPINSLTKAARVNKRWKTLTHDSELWHSVNLDNCRFKKEGMLGSLLHRGVAVLRLSKAEILAPICYSDEEDECKDFDLKYLDASMTQFSQNTLFDLLIKCVSLVNLSLEGCKAGVLEVAAISNNKRLQVLNLSMAVGVTLSSINILTKQCRRLESLNLAWTNQTRDCIRFLCRLSELKELNLSGLRGGINRKAMECLVMACKKLRALDLSDVTLQIGIMKLIADNCISLEELSISRCSDVKPEQLLELTTLDSLCQLNLFGFVNSAALERFANLRSDVAINKSSFSPIARPICTTSYEGKIWEEYAGFII</sequence>
<dbReference type="Proteomes" id="UP001652625">
    <property type="component" value="Chromosome 07"/>
</dbReference>
<protein>
    <submittedName>
        <fullName evidence="3">S-phase kinase-associated protein 2 isoform X2</fullName>
    </submittedName>
</protein>
<dbReference type="PROSITE" id="PS50181">
    <property type="entry name" value="FBOX"/>
    <property type="match status" value="1"/>
</dbReference>
<keyword evidence="3" id="KW-0808">Transferase</keyword>
<evidence type="ECO:0000313" key="2">
    <source>
        <dbReference type="Proteomes" id="UP001652625"/>
    </source>
</evidence>
<reference evidence="3" key="1">
    <citation type="submission" date="2025-08" db="UniProtKB">
        <authorList>
            <consortium name="RefSeq"/>
        </authorList>
    </citation>
    <scope>IDENTIFICATION</scope>
</reference>